<protein>
    <recommendedName>
        <fullName evidence="4">PepSY domain-containing protein</fullName>
    </recommendedName>
</protein>
<keyword evidence="3" id="KW-1185">Reference proteome</keyword>
<evidence type="ECO:0000313" key="2">
    <source>
        <dbReference type="EMBL" id="MFA0568036.1"/>
    </source>
</evidence>
<comment type="caution">
    <text evidence="2">The sequence shown here is derived from an EMBL/GenBank/DDBJ whole genome shotgun (WGS) entry which is preliminary data.</text>
</comment>
<evidence type="ECO:0000256" key="1">
    <source>
        <dbReference type="SAM" id="SignalP"/>
    </source>
</evidence>
<dbReference type="RefSeq" id="WP_137373637.1">
    <property type="nucleotide sequence ID" value="NZ_AP025491.1"/>
</dbReference>
<feature type="signal peptide" evidence="1">
    <location>
        <begin position="1"/>
        <end position="19"/>
    </location>
</feature>
<organism evidence="2 3">
    <name type="scientific">Vibrio gallaecicus</name>
    <dbReference type="NCBI Taxonomy" id="552386"/>
    <lineage>
        <taxon>Bacteria</taxon>
        <taxon>Pseudomonadati</taxon>
        <taxon>Pseudomonadota</taxon>
        <taxon>Gammaproteobacteria</taxon>
        <taxon>Vibrionales</taxon>
        <taxon>Vibrionaceae</taxon>
        <taxon>Vibrio</taxon>
    </lineage>
</organism>
<keyword evidence="1" id="KW-0732">Signal</keyword>
<gene>
    <name evidence="2" type="ORF">AB4566_07095</name>
</gene>
<dbReference type="Proteomes" id="UP001570417">
    <property type="component" value="Unassembled WGS sequence"/>
</dbReference>
<proteinExistence type="predicted"/>
<dbReference type="EMBL" id="JBFRUW010000018">
    <property type="protein sequence ID" value="MFA0568036.1"/>
    <property type="molecule type" value="Genomic_DNA"/>
</dbReference>
<reference evidence="2 3" key="1">
    <citation type="journal article" date="2024" name="ISME J.">
        <title>Tailless and filamentous prophages are predominant in marine Vibrio.</title>
        <authorList>
            <person name="Steensen K."/>
            <person name="Seneca J."/>
            <person name="Bartlau N."/>
            <person name="Yu X.A."/>
            <person name="Hussain F.A."/>
            <person name="Polz M.F."/>
        </authorList>
    </citation>
    <scope>NUCLEOTIDE SEQUENCE [LARGE SCALE GENOMIC DNA]</scope>
    <source>
        <strain evidence="2 3">10N.222.51.A1</strain>
    </source>
</reference>
<feature type="chain" id="PRO_5047340923" description="PepSY domain-containing protein" evidence="1">
    <location>
        <begin position="20"/>
        <end position="90"/>
    </location>
</feature>
<evidence type="ECO:0000313" key="3">
    <source>
        <dbReference type="Proteomes" id="UP001570417"/>
    </source>
</evidence>
<accession>A0ABV4N9M0</accession>
<sequence>MKKSFIVSATLITSFNVMAFGLPDIEIPSISTDAQNIISALEVIQDGGIECSQITDFKVATNVKGYQVECDSNKNYTLLETNDGLVLQVN</sequence>
<name>A0ABV4N9M0_9VIBR</name>
<evidence type="ECO:0008006" key="4">
    <source>
        <dbReference type="Google" id="ProtNLM"/>
    </source>
</evidence>